<dbReference type="Gene3D" id="3.90.226.10">
    <property type="entry name" value="2-enoyl-CoA Hydratase, Chain A, domain 1"/>
    <property type="match status" value="3"/>
</dbReference>
<feature type="domain" description="Peptidase S49" evidence="7">
    <location>
        <begin position="116"/>
        <end position="268"/>
    </location>
</feature>
<dbReference type="EMBL" id="BAABFN010000002">
    <property type="protein sequence ID" value="GAA4309307.1"/>
    <property type="molecule type" value="Genomic_DNA"/>
</dbReference>
<evidence type="ECO:0000256" key="4">
    <source>
        <dbReference type="ARBA" id="ARBA00022801"/>
    </source>
</evidence>
<dbReference type="NCBIfam" id="TIGR00706">
    <property type="entry name" value="SppA_dom"/>
    <property type="match status" value="1"/>
</dbReference>
<evidence type="ECO:0000259" key="7">
    <source>
        <dbReference type="Pfam" id="PF01343"/>
    </source>
</evidence>
<evidence type="ECO:0000256" key="1">
    <source>
        <dbReference type="ARBA" id="ARBA00004370"/>
    </source>
</evidence>
<dbReference type="PANTHER" id="PTHR33209:SF1">
    <property type="entry name" value="PEPTIDASE S49 DOMAIN-CONTAINING PROTEIN"/>
    <property type="match status" value="1"/>
</dbReference>
<dbReference type="Proteomes" id="UP001501207">
    <property type="component" value="Unassembled WGS sequence"/>
</dbReference>
<dbReference type="NCBIfam" id="TIGR00705">
    <property type="entry name" value="SppA_67K"/>
    <property type="match status" value="1"/>
</dbReference>
<comment type="similarity">
    <text evidence="2">Belongs to the peptidase S49 family.</text>
</comment>
<comment type="subcellular location">
    <subcellularLocation>
        <location evidence="1">Membrane</location>
    </subcellularLocation>
</comment>
<evidence type="ECO:0000256" key="3">
    <source>
        <dbReference type="ARBA" id="ARBA00022670"/>
    </source>
</evidence>
<evidence type="ECO:0000256" key="5">
    <source>
        <dbReference type="ARBA" id="ARBA00022825"/>
    </source>
</evidence>
<dbReference type="PIRSF" id="PIRSF001217">
    <property type="entry name" value="Protease_4_SppA"/>
    <property type="match status" value="1"/>
</dbReference>
<feature type="domain" description="Peptidase S49" evidence="7">
    <location>
        <begin position="368"/>
        <end position="518"/>
    </location>
</feature>
<accession>A0ABP8FRJ7</accession>
<keyword evidence="6" id="KW-0472">Membrane</keyword>
<evidence type="ECO:0000256" key="2">
    <source>
        <dbReference type="ARBA" id="ARBA00008683"/>
    </source>
</evidence>
<gene>
    <name evidence="8" type="primary">sppA</name>
    <name evidence="8" type="ORF">GCM10023143_17210</name>
</gene>
<evidence type="ECO:0000313" key="9">
    <source>
        <dbReference type="Proteomes" id="UP001501207"/>
    </source>
</evidence>
<keyword evidence="4" id="KW-0378">Hydrolase</keyword>
<evidence type="ECO:0000256" key="6">
    <source>
        <dbReference type="ARBA" id="ARBA00023136"/>
    </source>
</evidence>
<dbReference type="InterPro" id="IPR004634">
    <property type="entry name" value="Pept_S49_pIV"/>
</dbReference>
<protein>
    <submittedName>
        <fullName evidence="8">Signal peptide peptidase SppA</fullName>
    </submittedName>
</protein>
<dbReference type="CDD" id="cd07023">
    <property type="entry name" value="S49_Sppa_N_C"/>
    <property type="match status" value="1"/>
</dbReference>
<keyword evidence="9" id="KW-1185">Reference proteome</keyword>
<name>A0ABP8FRJ7_9BACT</name>
<dbReference type="InterPro" id="IPR029045">
    <property type="entry name" value="ClpP/crotonase-like_dom_sf"/>
</dbReference>
<dbReference type="InterPro" id="IPR047272">
    <property type="entry name" value="S49_SppA_C"/>
</dbReference>
<dbReference type="PANTHER" id="PTHR33209">
    <property type="entry name" value="PROTEASE 4"/>
    <property type="match status" value="1"/>
</dbReference>
<proteinExistence type="inferred from homology"/>
<organism evidence="8 9">
    <name type="scientific">Compostibacter hankyongensis</name>
    <dbReference type="NCBI Taxonomy" id="1007089"/>
    <lineage>
        <taxon>Bacteria</taxon>
        <taxon>Pseudomonadati</taxon>
        <taxon>Bacteroidota</taxon>
        <taxon>Chitinophagia</taxon>
        <taxon>Chitinophagales</taxon>
        <taxon>Chitinophagaceae</taxon>
        <taxon>Compostibacter</taxon>
    </lineage>
</organism>
<dbReference type="SUPFAM" id="SSF52096">
    <property type="entry name" value="ClpP/crotonase"/>
    <property type="match status" value="2"/>
</dbReference>
<sequence length="586" mass="64495">MFLAALLAFVVLCVIVFFILTAVVGGMVNPSEEITLRQNTILTVDLSEPLMEQKRIDPLNAVLQQTSITANGLHDVVTLIGKAASDDHIKGIYLKLGENPNGWGTTEALRKALLDFKQSGKFIYAYGDIIDQPAYYIAVMADKIFLNPQGMLDFRGFSMQTIYVKGALDRLEIQPQVFYNGKFKSATEPLRLTRMSDENRLQASAYLGDLYAHFLEGIAWRRNVDTATLFRYANEGMIRNAGDALRYKLVDGLKYHDEVMSALRERVGFSPSERLRFVSLTRYEQAVGNTAASGAADQKVAVLYAQGDIITGDGKGDGEDVRIASEKYIHLIHKLWSDSSVKAVVLRVNSPGGSALAADEIWRELQLVKKDKPVVVSMGDYAASGGYYISCMADSIFAEPNTLTGSIGVFGIVPNLQTFFNDKLGVTFDGVKTAQYADAGTMSRPLTEAEKQFIQQSIDSVYATFKHRVADGRHLPESVVDSIAQGRVWSGRAAQRIGLVDRLGGLNDAIACAARMAGISGYSLHEYPETNTSLQQLLRRVSGSRKTIMLKEALGSDNYRIFQQLETATRSSGGIQARLPYTIIIR</sequence>
<dbReference type="Pfam" id="PF01343">
    <property type="entry name" value="Peptidase_S49"/>
    <property type="match status" value="2"/>
</dbReference>
<dbReference type="InterPro" id="IPR002142">
    <property type="entry name" value="Peptidase_S49"/>
</dbReference>
<dbReference type="InterPro" id="IPR004635">
    <property type="entry name" value="Pept_S49_SppA"/>
</dbReference>
<dbReference type="Gene3D" id="6.20.330.10">
    <property type="match status" value="1"/>
</dbReference>
<dbReference type="CDD" id="cd07018">
    <property type="entry name" value="S49_SppA_67K_type"/>
    <property type="match status" value="1"/>
</dbReference>
<evidence type="ECO:0000313" key="8">
    <source>
        <dbReference type="EMBL" id="GAA4309307.1"/>
    </source>
</evidence>
<reference evidence="9" key="1">
    <citation type="journal article" date="2019" name="Int. J. Syst. Evol. Microbiol.">
        <title>The Global Catalogue of Microorganisms (GCM) 10K type strain sequencing project: providing services to taxonomists for standard genome sequencing and annotation.</title>
        <authorList>
            <consortium name="The Broad Institute Genomics Platform"/>
            <consortium name="The Broad Institute Genome Sequencing Center for Infectious Disease"/>
            <person name="Wu L."/>
            <person name="Ma J."/>
        </authorList>
    </citation>
    <scope>NUCLEOTIDE SEQUENCE [LARGE SCALE GENOMIC DNA]</scope>
    <source>
        <strain evidence="9">JCM 17664</strain>
    </source>
</reference>
<keyword evidence="5" id="KW-0720">Serine protease</keyword>
<comment type="caution">
    <text evidence="8">The sequence shown here is derived from an EMBL/GenBank/DDBJ whole genome shotgun (WGS) entry which is preliminary data.</text>
</comment>
<dbReference type="InterPro" id="IPR047217">
    <property type="entry name" value="S49_SppA_67K_type_N"/>
</dbReference>
<keyword evidence="3" id="KW-0645">Protease</keyword>